<feature type="compositionally biased region" description="Polar residues" evidence="2">
    <location>
        <begin position="596"/>
        <end position="612"/>
    </location>
</feature>
<protein>
    <recommendedName>
        <fullName evidence="5">DUF4048 domain-containing protein</fullName>
    </recommendedName>
</protein>
<sequence length="1118" mass="124419">MMYTPTPATRRPRPPRSTSRQSRPPLVTSSSAPNTEKISFRTQAQTQDQTTLSNDRKEETPLSTYIKRRQDESRYNLSRISASPSDVSFALDVNPPSSSNARTTNILTADRKEEGDIIGLGIGISPSAATSASLILPTIEKSANMFKENSPPPPYGQNIISLQQDVAIPKRPQTPPRQDSGLSSRKASTSPAYDNVSFNSRKRSITEGGEATLFEVERGLPAGQNDETGFSEDDIDERDIKERFREMKQQLRLREEELLIAARVAEQALQSHEQVLSLLPIQHKLRLPPSHRPEDSPVIDDYMSHITGQIRHVSSSAITDPLSPVESYPSTVSTQHERFQSNTSSNFQDYALESPFRIPSPEHAFPRSIRNRRDHGPVIHHASRHHKNRPSIFRPQSTSSISQIPTPRYNRLAAIQAEAEERIISLEQALSDAQEGEETQRKVAARWRKEVDKMQRELDKVDERRMNDEKGILRESVIGKPGFRRKTSQEQSNQRHQESGSAENTSASELGWGYTTFPEFPSTEFSNIPDLAASSKGHTLVAAPQVRVASRADGTVLGTSVDLYLNQTRDHIGAIDDSTITEQPSLHAISVDDTDSMNITIPENHGETSTSVFEDKDISLPRQPAPRLSTSKFSRLSPKKESLRQANEKSPNPPTPKVTIESPPISPSEAQSRRGSGDSNSSMRRSPWPISRQIIVDPSPEVRRTIDFFSHSREGSRSPSMSPAFASLSSRMASMRAQINQSLSLGPSADIGRTLGSELGSEFGDDWDRDLRSLEQIQWSQPKVSSPSPLSRTSKISPLAFPNDSSESENELDHGNDDDTSSPSPVYQPSFPLPATVSAALSSLAMALAPSTIFSDDLDQSSRILPKGSLRESGLDHSAYDLLNVACKSKEIRWADDDIQQGPNLKLTSSCESKSDKFKEKIGSILVPLNHGLKDWVEEKDPWDDGGYTDESNYSENSNTNGKSYVIAKRAISFARSPKATPRRYALAHRRLNSSNYISHHIPSNTVVNNKAKGKITDRYVETKMRPDQTLTQRGIRSLRPSLEKVNSVVEPEVDMASNEPSTIPAKIVHDIFCIVSIWLEYMEWIIVLTIRVCMDIRSGPRGSAGLRKGERTRRYYI</sequence>
<name>A0ABZ1CR69_9TREE</name>
<dbReference type="EMBL" id="CP141881">
    <property type="protein sequence ID" value="WRT64237.1"/>
    <property type="molecule type" value="Genomic_DNA"/>
</dbReference>
<feature type="region of interest" description="Disordered" evidence="2">
    <location>
        <begin position="778"/>
        <end position="830"/>
    </location>
</feature>
<evidence type="ECO:0000313" key="4">
    <source>
        <dbReference type="Proteomes" id="UP001329825"/>
    </source>
</evidence>
<evidence type="ECO:0000256" key="1">
    <source>
        <dbReference type="SAM" id="Coils"/>
    </source>
</evidence>
<feature type="region of interest" description="Disordered" evidence="2">
    <location>
        <begin position="1"/>
        <end position="73"/>
    </location>
</feature>
<evidence type="ECO:0000313" key="3">
    <source>
        <dbReference type="EMBL" id="WRT64237.1"/>
    </source>
</evidence>
<feature type="compositionally biased region" description="Polar residues" evidence="2">
    <location>
        <begin position="499"/>
        <end position="508"/>
    </location>
</feature>
<feature type="compositionally biased region" description="Polar residues" evidence="2">
    <location>
        <begin position="27"/>
        <end position="53"/>
    </location>
</feature>
<accession>A0ABZ1CR69</accession>
<feature type="region of interest" description="Disordered" evidence="2">
    <location>
        <begin position="472"/>
        <end position="509"/>
    </location>
</feature>
<organism evidence="3 4">
    <name type="scientific">Kwoniella shivajii</name>
    <dbReference type="NCBI Taxonomy" id="564305"/>
    <lineage>
        <taxon>Eukaryota</taxon>
        <taxon>Fungi</taxon>
        <taxon>Dikarya</taxon>
        <taxon>Basidiomycota</taxon>
        <taxon>Agaricomycotina</taxon>
        <taxon>Tremellomycetes</taxon>
        <taxon>Tremellales</taxon>
        <taxon>Cryptococcaceae</taxon>
        <taxon>Kwoniella</taxon>
    </lineage>
</organism>
<feature type="coiled-coil region" evidence="1">
    <location>
        <begin position="409"/>
        <end position="464"/>
    </location>
</feature>
<dbReference type="GeneID" id="87953297"/>
<dbReference type="Proteomes" id="UP001329825">
    <property type="component" value="Chromosome 1"/>
</dbReference>
<feature type="compositionally biased region" description="Low complexity" evidence="2">
    <location>
        <begin position="16"/>
        <end position="25"/>
    </location>
</feature>
<feature type="compositionally biased region" description="Basic and acidic residues" evidence="2">
    <location>
        <begin position="638"/>
        <end position="647"/>
    </location>
</feature>
<feature type="compositionally biased region" description="Polar residues" evidence="2">
    <location>
        <begin position="394"/>
        <end position="403"/>
    </location>
</feature>
<keyword evidence="1" id="KW-0175">Coiled coil</keyword>
<feature type="compositionally biased region" description="Polar residues" evidence="2">
    <location>
        <begin position="778"/>
        <end position="796"/>
    </location>
</feature>
<feature type="compositionally biased region" description="Polar residues" evidence="2">
    <location>
        <begin position="176"/>
        <end position="199"/>
    </location>
</feature>
<feature type="region of interest" description="Disordered" evidence="2">
    <location>
        <begin position="169"/>
        <end position="201"/>
    </location>
</feature>
<reference evidence="3 4" key="1">
    <citation type="submission" date="2024-01" db="EMBL/GenBank/DDBJ databases">
        <title>Comparative genomics of Cryptococcus and Kwoniella reveals pathogenesis evolution and contrasting modes of karyotype evolution via chromosome fusion or intercentromeric recombination.</title>
        <authorList>
            <person name="Coelho M.A."/>
            <person name="David-Palma M."/>
            <person name="Shea T."/>
            <person name="Bowers K."/>
            <person name="McGinley-Smith S."/>
            <person name="Mohammad A.W."/>
            <person name="Gnirke A."/>
            <person name="Yurkov A.M."/>
            <person name="Nowrousian M."/>
            <person name="Sun S."/>
            <person name="Cuomo C.A."/>
            <person name="Heitman J."/>
        </authorList>
    </citation>
    <scope>NUCLEOTIDE SEQUENCE [LARGE SCALE GENOMIC DNA]</scope>
    <source>
        <strain evidence="3">CBS 11374</strain>
    </source>
</reference>
<feature type="region of interest" description="Disordered" evidence="2">
    <location>
        <begin position="588"/>
        <end position="697"/>
    </location>
</feature>
<dbReference type="RefSeq" id="XP_062788977.1">
    <property type="nucleotide sequence ID" value="XM_062932926.1"/>
</dbReference>
<proteinExistence type="predicted"/>
<feature type="region of interest" description="Disordered" evidence="2">
    <location>
        <begin position="215"/>
        <end position="235"/>
    </location>
</feature>
<keyword evidence="4" id="KW-1185">Reference proteome</keyword>
<feature type="region of interest" description="Disordered" evidence="2">
    <location>
        <begin position="382"/>
        <end position="403"/>
    </location>
</feature>
<evidence type="ECO:0008006" key="5">
    <source>
        <dbReference type="Google" id="ProtNLM"/>
    </source>
</evidence>
<gene>
    <name evidence="3" type="ORF">IL334_001166</name>
</gene>
<evidence type="ECO:0000256" key="2">
    <source>
        <dbReference type="SAM" id="MobiDB-lite"/>
    </source>
</evidence>